<dbReference type="PANTHER" id="PTHR44144:SF1">
    <property type="entry name" value="DNAJ HOMOLOG SUBFAMILY C MEMBER 9"/>
    <property type="match status" value="1"/>
</dbReference>
<evidence type="ECO:0000259" key="3">
    <source>
        <dbReference type="PROSITE" id="PS50076"/>
    </source>
</evidence>
<dbReference type="GO" id="GO:0005737">
    <property type="term" value="C:cytoplasm"/>
    <property type="evidence" value="ECO:0007669"/>
    <property type="project" value="TreeGrafter"/>
</dbReference>
<dbReference type="FunFam" id="1.10.287.110:FF:000035">
    <property type="entry name" value="DnaJ homolog subfamily C member 9"/>
    <property type="match status" value="1"/>
</dbReference>
<dbReference type="CDD" id="cd06257">
    <property type="entry name" value="DnaJ"/>
    <property type="match status" value="1"/>
</dbReference>
<feature type="region of interest" description="Disordered" evidence="2">
    <location>
        <begin position="236"/>
        <end position="261"/>
    </location>
</feature>
<dbReference type="Gene3D" id="1.10.287.110">
    <property type="entry name" value="DnaJ domain"/>
    <property type="match status" value="1"/>
</dbReference>
<dbReference type="GO" id="GO:0005634">
    <property type="term" value="C:nucleus"/>
    <property type="evidence" value="ECO:0007669"/>
    <property type="project" value="TreeGrafter"/>
</dbReference>
<dbReference type="InterPro" id="IPR056453">
    <property type="entry name" value="HTH_DNAJC9"/>
</dbReference>
<feature type="region of interest" description="Disordered" evidence="2">
    <location>
        <begin position="186"/>
        <end position="207"/>
    </location>
</feature>
<proteinExistence type="predicted"/>
<dbReference type="PRINTS" id="PR00625">
    <property type="entry name" value="JDOMAIN"/>
</dbReference>
<keyword evidence="1" id="KW-0597">Phosphoprotein</keyword>
<dbReference type="SUPFAM" id="SSF46565">
    <property type="entry name" value="Chaperone J-domain"/>
    <property type="match status" value="1"/>
</dbReference>
<dbReference type="GO" id="GO:0031072">
    <property type="term" value="F:heat shock protein binding"/>
    <property type="evidence" value="ECO:0007669"/>
    <property type="project" value="TreeGrafter"/>
</dbReference>
<dbReference type="InterPro" id="IPR001623">
    <property type="entry name" value="DnaJ_domain"/>
</dbReference>
<protein>
    <recommendedName>
        <fullName evidence="3">J domain-containing protein</fullName>
    </recommendedName>
</protein>
<evidence type="ECO:0000256" key="1">
    <source>
        <dbReference type="ARBA" id="ARBA00022553"/>
    </source>
</evidence>
<dbReference type="PROSITE" id="PS50076">
    <property type="entry name" value="DNAJ_2"/>
    <property type="match status" value="1"/>
</dbReference>
<keyword evidence="5" id="KW-1185">Reference proteome</keyword>
<dbReference type="InterPro" id="IPR052594">
    <property type="entry name" value="J_domain-containing_protein"/>
</dbReference>
<dbReference type="Pfam" id="PF23302">
    <property type="entry name" value="HTH_DNAJC9"/>
    <property type="match status" value="1"/>
</dbReference>
<dbReference type="Proteomes" id="UP000594262">
    <property type="component" value="Unplaced"/>
</dbReference>
<feature type="domain" description="J" evidence="3">
    <location>
        <begin position="15"/>
        <end position="82"/>
    </location>
</feature>
<dbReference type="InterPro" id="IPR036869">
    <property type="entry name" value="J_dom_sf"/>
</dbReference>
<dbReference type="Pfam" id="PF00226">
    <property type="entry name" value="DnaJ"/>
    <property type="match status" value="1"/>
</dbReference>
<accession>A0A7M5UVM1</accession>
<dbReference type="EnsemblMetazoa" id="CLYHEMT006510.1">
    <property type="protein sequence ID" value="CLYHEMP006510.1"/>
    <property type="gene ID" value="CLYHEMG006510"/>
</dbReference>
<organism evidence="4 5">
    <name type="scientific">Clytia hemisphaerica</name>
    <dbReference type="NCBI Taxonomy" id="252671"/>
    <lineage>
        <taxon>Eukaryota</taxon>
        <taxon>Metazoa</taxon>
        <taxon>Cnidaria</taxon>
        <taxon>Hydrozoa</taxon>
        <taxon>Hydroidolina</taxon>
        <taxon>Leptothecata</taxon>
        <taxon>Obeliida</taxon>
        <taxon>Clytiidae</taxon>
        <taxon>Clytia</taxon>
    </lineage>
</organism>
<sequence length="261" mass="31240">MSFFDEVEKHFGNRCLYAALSLEKEADEKQIKRAYHKFSLLCHPDRSSEDKKETNKVRFQILSKIHSVLSDKEKRAVYDETRELSDESDIFTQNKDWESYWRVLFKKVSKKDIEEFEAEYKHSDREAQDLKQCYVEFEGDMEQIMDNIMCSTFEDEERFCELIRKWISDGEVPEYEAFVKDSKKNKKKRKKQAKKEETEADELAKELGLNKDASLENMILARKADRQKDQENFFAKLEEKYAKKPKTSGKRKRKDKNQNFE</sequence>
<dbReference type="PANTHER" id="PTHR44144">
    <property type="entry name" value="DNAJ HOMOLOG SUBFAMILY C MEMBER 9"/>
    <property type="match status" value="1"/>
</dbReference>
<dbReference type="PROSITE" id="PS00636">
    <property type="entry name" value="DNAJ_1"/>
    <property type="match status" value="1"/>
</dbReference>
<dbReference type="InterPro" id="IPR018253">
    <property type="entry name" value="DnaJ_domain_CS"/>
</dbReference>
<dbReference type="OrthoDB" id="110024at2759"/>
<evidence type="ECO:0000313" key="5">
    <source>
        <dbReference type="Proteomes" id="UP000594262"/>
    </source>
</evidence>
<dbReference type="AlphaFoldDB" id="A0A7M5UVM1"/>
<feature type="compositionally biased region" description="Basic and acidic residues" evidence="2">
    <location>
        <begin position="194"/>
        <end position="207"/>
    </location>
</feature>
<name>A0A7M5UVM1_9CNID</name>
<reference evidence="4" key="1">
    <citation type="submission" date="2021-01" db="UniProtKB">
        <authorList>
            <consortium name="EnsemblMetazoa"/>
        </authorList>
    </citation>
    <scope>IDENTIFICATION</scope>
</reference>
<dbReference type="SMART" id="SM00271">
    <property type="entry name" value="DnaJ"/>
    <property type="match status" value="1"/>
</dbReference>
<feature type="compositionally biased region" description="Basic residues" evidence="2">
    <location>
        <begin position="243"/>
        <end position="255"/>
    </location>
</feature>
<evidence type="ECO:0000313" key="4">
    <source>
        <dbReference type="EnsemblMetazoa" id="CLYHEMP006510.1"/>
    </source>
</evidence>
<evidence type="ECO:0000256" key="2">
    <source>
        <dbReference type="SAM" id="MobiDB-lite"/>
    </source>
</evidence>